<organism evidence="2 3">
    <name type="scientific">Actinoplanes awajinensis subsp. mycoplanecinus</name>
    <dbReference type="NCBI Taxonomy" id="135947"/>
    <lineage>
        <taxon>Bacteria</taxon>
        <taxon>Bacillati</taxon>
        <taxon>Actinomycetota</taxon>
        <taxon>Actinomycetes</taxon>
        <taxon>Micromonosporales</taxon>
        <taxon>Micromonosporaceae</taxon>
        <taxon>Actinoplanes</taxon>
    </lineage>
</organism>
<gene>
    <name evidence="2" type="ORF">ADL15_46950</name>
</gene>
<dbReference type="Proteomes" id="UP000053244">
    <property type="component" value="Unassembled WGS sequence"/>
</dbReference>
<reference evidence="2 3" key="1">
    <citation type="submission" date="2015-10" db="EMBL/GenBank/DDBJ databases">
        <authorList>
            <person name="Gilbert D.G."/>
        </authorList>
    </citation>
    <scope>NUCLEOTIDE SEQUENCE [LARGE SCALE GENOMIC DNA]</scope>
    <source>
        <strain evidence="2 3">NRRL B-16712</strain>
    </source>
</reference>
<evidence type="ECO:0000313" key="3">
    <source>
        <dbReference type="Proteomes" id="UP000053244"/>
    </source>
</evidence>
<sequence>MRRTTRWVAGMAAIAGTILAATAPASARPDTARVTGSADFMLPFDPDDDVRSFAFDVRSTPYTKPIPGLPHGLPTDATGTVRVSHFVPAQQLTVRFEATVDCLVTSPGLATLTAVVTRADSVVADWVGKRVGFSVQDGGRGHGDRVGFTWSFSGDQDADGTWHEARIGTCLAPAPFAVVTRGDYTVRHAELKPMPVG</sequence>
<dbReference type="OrthoDB" id="3471188at2"/>
<evidence type="ECO:0000256" key="1">
    <source>
        <dbReference type="SAM" id="SignalP"/>
    </source>
</evidence>
<name>A0A101JA87_9ACTN</name>
<accession>A0A101JA87</accession>
<evidence type="ECO:0008006" key="4">
    <source>
        <dbReference type="Google" id="ProtNLM"/>
    </source>
</evidence>
<keyword evidence="3" id="KW-1185">Reference proteome</keyword>
<comment type="caution">
    <text evidence="2">The sequence shown here is derived from an EMBL/GenBank/DDBJ whole genome shotgun (WGS) entry which is preliminary data.</text>
</comment>
<dbReference type="AlphaFoldDB" id="A0A101JA87"/>
<feature type="signal peptide" evidence="1">
    <location>
        <begin position="1"/>
        <end position="27"/>
    </location>
</feature>
<dbReference type="EMBL" id="LLZH01000334">
    <property type="protein sequence ID" value="KUL23086.1"/>
    <property type="molecule type" value="Genomic_DNA"/>
</dbReference>
<evidence type="ECO:0000313" key="2">
    <source>
        <dbReference type="EMBL" id="KUL23086.1"/>
    </source>
</evidence>
<keyword evidence="1" id="KW-0732">Signal</keyword>
<feature type="chain" id="PRO_5007097543" description="Repetin" evidence="1">
    <location>
        <begin position="28"/>
        <end position="197"/>
    </location>
</feature>
<dbReference type="RefSeq" id="WP_067706700.1">
    <property type="nucleotide sequence ID" value="NZ_LLZH01000334.1"/>
</dbReference>
<proteinExistence type="predicted"/>
<protein>
    <recommendedName>
        <fullName evidence="4">Repetin</fullName>
    </recommendedName>
</protein>